<sequence>MYYFPHKAPFKSYKFTIVAFVISFLTVSITLISHPIKTTTEKTDTDLVIKNK</sequence>
<dbReference type="AlphaFoldDB" id="A0A315YYR5"/>
<protein>
    <submittedName>
        <fullName evidence="2">Uncharacterized protein</fullName>
    </submittedName>
</protein>
<evidence type="ECO:0000313" key="3">
    <source>
        <dbReference type="Proteomes" id="UP000245535"/>
    </source>
</evidence>
<accession>A0A315YYR5</accession>
<organism evidence="2 3">
    <name type="scientific">Sediminitomix flava</name>
    <dbReference type="NCBI Taxonomy" id="379075"/>
    <lineage>
        <taxon>Bacteria</taxon>
        <taxon>Pseudomonadati</taxon>
        <taxon>Bacteroidota</taxon>
        <taxon>Cytophagia</taxon>
        <taxon>Cytophagales</taxon>
        <taxon>Flammeovirgaceae</taxon>
        <taxon>Sediminitomix</taxon>
    </lineage>
</organism>
<keyword evidence="1" id="KW-0472">Membrane</keyword>
<keyword evidence="1" id="KW-1133">Transmembrane helix</keyword>
<evidence type="ECO:0000256" key="1">
    <source>
        <dbReference type="SAM" id="Phobius"/>
    </source>
</evidence>
<name>A0A315YYR5_SEDFL</name>
<evidence type="ECO:0000313" key="2">
    <source>
        <dbReference type="EMBL" id="PWJ35029.1"/>
    </source>
</evidence>
<dbReference type="Proteomes" id="UP000245535">
    <property type="component" value="Unassembled WGS sequence"/>
</dbReference>
<feature type="transmembrane region" description="Helical" evidence="1">
    <location>
        <begin position="12"/>
        <end position="32"/>
    </location>
</feature>
<keyword evidence="3" id="KW-1185">Reference proteome</keyword>
<dbReference type="EMBL" id="QGDO01000010">
    <property type="protein sequence ID" value="PWJ35029.1"/>
    <property type="molecule type" value="Genomic_DNA"/>
</dbReference>
<gene>
    <name evidence="2" type="ORF">BC781_11070</name>
</gene>
<proteinExistence type="predicted"/>
<keyword evidence="1" id="KW-0812">Transmembrane</keyword>
<comment type="caution">
    <text evidence="2">The sequence shown here is derived from an EMBL/GenBank/DDBJ whole genome shotgun (WGS) entry which is preliminary data.</text>
</comment>
<reference evidence="2 3" key="1">
    <citation type="submission" date="2018-03" db="EMBL/GenBank/DDBJ databases">
        <title>Genomic Encyclopedia of Archaeal and Bacterial Type Strains, Phase II (KMG-II): from individual species to whole genera.</title>
        <authorList>
            <person name="Goeker M."/>
        </authorList>
    </citation>
    <scope>NUCLEOTIDE SEQUENCE [LARGE SCALE GENOMIC DNA]</scope>
    <source>
        <strain evidence="2 3">DSM 28229</strain>
    </source>
</reference>